<organism evidence="1 2">
    <name type="scientific">Pseudomonas fluorescens</name>
    <dbReference type="NCBI Taxonomy" id="294"/>
    <lineage>
        <taxon>Bacteria</taxon>
        <taxon>Pseudomonadati</taxon>
        <taxon>Pseudomonadota</taxon>
        <taxon>Gammaproteobacteria</taxon>
        <taxon>Pseudomonadales</taxon>
        <taxon>Pseudomonadaceae</taxon>
        <taxon>Pseudomonas</taxon>
    </lineage>
</organism>
<reference evidence="1 2" key="1">
    <citation type="submission" date="2018-06" db="EMBL/GenBank/DDBJ databases">
        <authorList>
            <person name="Zhirakovskaya E."/>
        </authorList>
    </citation>
    <scope>NUCLEOTIDE SEQUENCE [LARGE SCALE GENOMIC DNA]</scope>
    <source>
        <strain evidence="1 2">LY3</strain>
    </source>
</reference>
<protein>
    <submittedName>
        <fullName evidence="1">Uncharacterized protein</fullName>
    </submittedName>
</protein>
<dbReference type="EMBL" id="QLIN01000015">
    <property type="protein sequence ID" value="RAI64598.1"/>
    <property type="molecule type" value="Genomic_DNA"/>
</dbReference>
<sequence length="92" mass="9710">MYVLASSRASSLPQGVWVCTKSASNRKYCGSEPARESGGSVSIDVGCNDAFASRLAPTGECAGFRVEYPWPVSHRSAPRSRSGVPGPCCARQ</sequence>
<accession>A0A327MWU1</accession>
<name>A0A327MWU1_PSEFL</name>
<comment type="caution">
    <text evidence="1">The sequence shown here is derived from an EMBL/GenBank/DDBJ whole genome shotgun (WGS) entry which is preliminary data.</text>
</comment>
<proteinExistence type="predicted"/>
<evidence type="ECO:0000313" key="1">
    <source>
        <dbReference type="EMBL" id="RAI64598.1"/>
    </source>
</evidence>
<gene>
    <name evidence="1" type="ORF">DOZ80_26105</name>
</gene>
<dbReference type="Proteomes" id="UP000249493">
    <property type="component" value="Unassembled WGS sequence"/>
</dbReference>
<evidence type="ECO:0000313" key="2">
    <source>
        <dbReference type="Proteomes" id="UP000249493"/>
    </source>
</evidence>
<dbReference type="AlphaFoldDB" id="A0A327MWU1"/>